<dbReference type="OrthoDB" id="6771634at2759"/>
<sequence>MPLITEGIIDADFLAANEAVISYKDQTLQLGSSSFDLVETTEGGYTRKVEARSEEQTIAIETAQAYQKGYVQWTEKIEEVTRNGRPCQTVIEMGELMGMNRSDRRECQDMYCTWRLWWETDGPTGIISVCCSCREVLKGLQYNLRYVEKHGHYDPRQIILFLRMPSTWCMSCIKYPLILVMQEYRLKNTVAIMKALAKSFDSIKSMEWSAMPSGATESLSQGNVTVSHPLLSATTYYLNKSKCKAVAVGWCPRQLTPQVQVHGFKNDCVCFSAEEWVKLTTLKEAIKTFLNVSESRRDPITCNQKIISFQDVNGRKTVKIRDCIQTEVWLGDQSLYQLLELFPIVEVRLVVLQEQKFADFYKYLVKGLSALEGNVDEQLKQVIAPLKATENVASFAEHWPKASDVPSAVRRLQAELRDLEFDADHEAEYGMGRLFSVEYCKALAEKYKTGYDLCQEYLDKRLGTQQLVSKLQKNDLGNFTSTIGKYMQGDDEESDVQRK</sequence>
<organism evidence="1 2">
    <name type="scientific">Ignelater luminosus</name>
    <name type="common">Cucubano</name>
    <name type="synonym">Pyrophorus luminosus</name>
    <dbReference type="NCBI Taxonomy" id="2038154"/>
    <lineage>
        <taxon>Eukaryota</taxon>
        <taxon>Metazoa</taxon>
        <taxon>Ecdysozoa</taxon>
        <taxon>Arthropoda</taxon>
        <taxon>Hexapoda</taxon>
        <taxon>Insecta</taxon>
        <taxon>Pterygota</taxon>
        <taxon>Neoptera</taxon>
        <taxon>Endopterygota</taxon>
        <taxon>Coleoptera</taxon>
        <taxon>Polyphaga</taxon>
        <taxon>Elateriformia</taxon>
        <taxon>Elateroidea</taxon>
        <taxon>Elateridae</taxon>
        <taxon>Agrypninae</taxon>
        <taxon>Pyrophorini</taxon>
        <taxon>Ignelater</taxon>
    </lineage>
</organism>
<protein>
    <submittedName>
        <fullName evidence="1">Uncharacterized protein</fullName>
    </submittedName>
</protein>
<dbReference type="Proteomes" id="UP000801492">
    <property type="component" value="Unassembled WGS sequence"/>
</dbReference>
<dbReference type="AlphaFoldDB" id="A0A8K0D5N5"/>
<dbReference type="EMBL" id="VTPC01002574">
    <property type="protein sequence ID" value="KAF2899873.1"/>
    <property type="molecule type" value="Genomic_DNA"/>
</dbReference>
<reference evidence="1" key="1">
    <citation type="submission" date="2019-08" db="EMBL/GenBank/DDBJ databases">
        <title>The genome of the North American firefly Photinus pyralis.</title>
        <authorList>
            <consortium name="Photinus pyralis genome working group"/>
            <person name="Fallon T.R."/>
            <person name="Sander Lower S.E."/>
            <person name="Weng J.-K."/>
        </authorList>
    </citation>
    <scope>NUCLEOTIDE SEQUENCE</scope>
    <source>
        <strain evidence="1">TRF0915ILg1</strain>
        <tissue evidence="1">Whole body</tissue>
    </source>
</reference>
<gene>
    <name evidence="1" type="ORF">ILUMI_06321</name>
</gene>
<keyword evidence="2" id="KW-1185">Reference proteome</keyword>
<name>A0A8K0D5N5_IGNLU</name>
<evidence type="ECO:0000313" key="1">
    <source>
        <dbReference type="EMBL" id="KAF2899873.1"/>
    </source>
</evidence>
<accession>A0A8K0D5N5</accession>
<evidence type="ECO:0000313" key="2">
    <source>
        <dbReference type="Proteomes" id="UP000801492"/>
    </source>
</evidence>
<proteinExistence type="predicted"/>
<comment type="caution">
    <text evidence="1">The sequence shown here is derived from an EMBL/GenBank/DDBJ whole genome shotgun (WGS) entry which is preliminary data.</text>
</comment>